<comment type="caution">
    <text evidence="3">The sequence shown here is derived from an EMBL/GenBank/DDBJ whole genome shotgun (WGS) entry which is preliminary data.</text>
</comment>
<dbReference type="InterPro" id="IPR050855">
    <property type="entry name" value="NDM-1-like"/>
</dbReference>
<feature type="compositionally biased region" description="Polar residues" evidence="1">
    <location>
        <begin position="1"/>
        <end position="11"/>
    </location>
</feature>
<dbReference type="SUPFAM" id="SSF56281">
    <property type="entry name" value="Metallo-hydrolase/oxidoreductase"/>
    <property type="match status" value="1"/>
</dbReference>
<dbReference type="InterPro" id="IPR001279">
    <property type="entry name" value="Metallo-B-lactamas"/>
</dbReference>
<evidence type="ECO:0000313" key="3">
    <source>
        <dbReference type="EMBL" id="MEQ3540705.1"/>
    </source>
</evidence>
<dbReference type="CDD" id="cd16282">
    <property type="entry name" value="metallo-hydrolase-like_MBL-fold"/>
    <property type="match status" value="1"/>
</dbReference>
<proteinExistence type="predicted"/>
<evidence type="ECO:0000256" key="1">
    <source>
        <dbReference type="SAM" id="MobiDB-lite"/>
    </source>
</evidence>
<reference evidence="3 4" key="1">
    <citation type="submission" date="2024-03" db="EMBL/GenBank/DDBJ databases">
        <title>Draft genome sequence of Pseudonocardia tropica JCM 19149.</title>
        <authorList>
            <person name="Butdee W."/>
            <person name="Duangmal K."/>
        </authorList>
    </citation>
    <scope>NUCLEOTIDE SEQUENCE [LARGE SCALE GENOMIC DNA]</scope>
    <source>
        <strain evidence="3 4">JCM 19149</strain>
    </source>
</reference>
<dbReference type="InterPro" id="IPR036866">
    <property type="entry name" value="RibonucZ/Hydroxyglut_hydro"/>
</dbReference>
<feature type="domain" description="Metallo-beta-lactamase" evidence="2">
    <location>
        <begin position="41"/>
        <end position="254"/>
    </location>
</feature>
<feature type="region of interest" description="Disordered" evidence="1">
    <location>
        <begin position="1"/>
        <end position="21"/>
    </location>
</feature>
<dbReference type="Pfam" id="PF00753">
    <property type="entry name" value="Lactamase_B"/>
    <property type="match status" value="1"/>
</dbReference>
<accession>A0ABV1JXP5</accession>
<evidence type="ECO:0000313" key="4">
    <source>
        <dbReference type="Proteomes" id="UP001464923"/>
    </source>
</evidence>
<protein>
    <submittedName>
        <fullName evidence="3">MBL fold metallo-hydrolase</fullName>
    </submittedName>
</protein>
<dbReference type="EMBL" id="JBEDNP010000010">
    <property type="protein sequence ID" value="MEQ3540705.1"/>
    <property type="molecule type" value="Genomic_DNA"/>
</dbReference>
<keyword evidence="4" id="KW-1185">Reference proteome</keyword>
<dbReference type="SMART" id="SM00849">
    <property type="entry name" value="Lactamase_B"/>
    <property type="match status" value="1"/>
</dbReference>
<gene>
    <name evidence="3" type="ORF">WHI96_17990</name>
</gene>
<dbReference type="PANTHER" id="PTHR42951">
    <property type="entry name" value="METALLO-BETA-LACTAMASE DOMAIN-CONTAINING"/>
    <property type="match status" value="1"/>
</dbReference>
<dbReference type="Gene3D" id="3.60.15.10">
    <property type="entry name" value="Ribonuclease Z/Hydroxyacylglutathione hydrolase-like"/>
    <property type="match status" value="1"/>
</dbReference>
<organism evidence="3 4">
    <name type="scientific">Pseudonocardia tropica</name>
    <dbReference type="NCBI Taxonomy" id="681289"/>
    <lineage>
        <taxon>Bacteria</taxon>
        <taxon>Bacillati</taxon>
        <taxon>Actinomycetota</taxon>
        <taxon>Actinomycetes</taxon>
        <taxon>Pseudonocardiales</taxon>
        <taxon>Pseudonocardiaceae</taxon>
        <taxon>Pseudonocardia</taxon>
    </lineage>
</organism>
<dbReference type="Proteomes" id="UP001464923">
    <property type="component" value="Unassembled WGS sequence"/>
</dbReference>
<dbReference type="PANTHER" id="PTHR42951:SF4">
    <property type="entry name" value="ACYL-COENZYME A THIOESTERASE MBLAC2"/>
    <property type="match status" value="1"/>
</dbReference>
<evidence type="ECO:0000259" key="2">
    <source>
        <dbReference type="SMART" id="SM00849"/>
    </source>
</evidence>
<sequence length="295" mass="30035">MDGQRSHQQLADGQRSDGQRSDGRWLELADGVLARRHDELDLTTGLVLGTSAALVIDTRGDTAQGAELAAAVRAVTALPVVVALTHAHFDHCFGTAAFPGAPVYAQAGCAGALLATAAAQRAHWTRHYRDAGDTGSSGDTGSRGAAATADALAATVPVLPDRPVCPRPGSVHPLDLGGRVVQLVHPGPAHTGHDLAVHVPDAGVLFAGDLLENGAPPSFGPDSYRRDWAAAVGLLLDVGAAPPATGTRVFVPGHGDPLSPDEAAAQHADLLRIARAGRASGCVDPGVPSANSLTR</sequence>
<dbReference type="RefSeq" id="WP_345644214.1">
    <property type="nucleotide sequence ID" value="NZ_BAABLY010000025.1"/>
</dbReference>
<name>A0ABV1JXP5_9PSEU</name>